<dbReference type="Proteomes" id="UP000295066">
    <property type="component" value="Unassembled WGS sequence"/>
</dbReference>
<proteinExistence type="predicted"/>
<dbReference type="InterPro" id="IPR008920">
    <property type="entry name" value="TF_FadR/GntR_C"/>
</dbReference>
<dbReference type="SMART" id="SM00895">
    <property type="entry name" value="FCD"/>
    <property type="match status" value="1"/>
</dbReference>
<keyword evidence="6" id="KW-1185">Reference proteome</keyword>
<evidence type="ECO:0000313" key="6">
    <source>
        <dbReference type="Proteomes" id="UP000295066"/>
    </source>
</evidence>
<organism evidence="5 6">
    <name type="scientific">Aminivibrio pyruvatiphilus</name>
    <dbReference type="NCBI Taxonomy" id="1005740"/>
    <lineage>
        <taxon>Bacteria</taxon>
        <taxon>Thermotogati</taxon>
        <taxon>Synergistota</taxon>
        <taxon>Synergistia</taxon>
        <taxon>Synergistales</taxon>
        <taxon>Aminobacteriaceae</taxon>
        <taxon>Aminivibrio</taxon>
    </lineage>
</organism>
<dbReference type="OrthoDB" id="5903at2"/>
<dbReference type="Gene3D" id="1.20.120.530">
    <property type="entry name" value="GntR ligand-binding domain-like"/>
    <property type="match status" value="1"/>
</dbReference>
<dbReference type="Pfam" id="PF07729">
    <property type="entry name" value="FCD"/>
    <property type="match status" value="1"/>
</dbReference>
<dbReference type="Pfam" id="PF00392">
    <property type="entry name" value="GntR"/>
    <property type="match status" value="1"/>
</dbReference>
<dbReference type="PANTHER" id="PTHR43537:SF5">
    <property type="entry name" value="UXU OPERON TRANSCRIPTIONAL REGULATOR"/>
    <property type="match status" value="1"/>
</dbReference>
<dbReference type="InterPro" id="IPR036390">
    <property type="entry name" value="WH_DNA-bd_sf"/>
</dbReference>
<dbReference type="PANTHER" id="PTHR43537">
    <property type="entry name" value="TRANSCRIPTIONAL REGULATOR, GNTR FAMILY"/>
    <property type="match status" value="1"/>
</dbReference>
<dbReference type="InterPro" id="IPR036388">
    <property type="entry name" value="WH-like_DNA-bd_sf"/>
</dbReference>
<dbReference type="InterPro" id="IPR011711">
    <property type="entry name" value="GntR_C"/>
</dbReference>
<evidence type="ECO:0000256" key="1">
    <source>
        <dbReference type="ARBA" id="ARBA00023015"/>
    </source>
</evidence>
<dbReference type="SUPFAM" id="SSF48008">
    <property type="entry name" value="GntR ligand-binding domain-like"/>
    <property type="match status" value="1"/>
</dbReference>
<accession>A0A4R8MEW2</accession>
<protein>
    <submittedName>
        <fullName evidence="5">GntR family transcriptional regulator</fullName>
    </submittedName>
</protein>
<dbReference type="GO" id="GO:0003700">
    <property type="term" value="F:DNA-binding transcription factor activity"/>
    <property type="evidence" value="ECO:0007669"/>
    <property type="project" value="InterPro"/>
</dbReference>
<name>A0A4R8MEW2_9BACT</name>
<sequence length="235" mass="26831">MTDRRRALAKELYDHLNSGKIQVNPEGKLPSERDMASALGVTRPLLRQAIAVLEAFGLLEIRDRQGIFMPRHELPELIFSGDWPPSMMLEIFQVRMMIEPEAARIVAENRTPEDLRKIGESVAQMAAIIESGRDDMESLLSKWNRIFHAQIMAATGNQFLCRIYETVSQAYETASTSLIFRREELRFDEIFSEHRHILDAIREKNGERAAELVLHHIQASVERASESLVSSGFKI</sequence>
<keyword evidence="2" id="KW-0238">DNA-binding</keyword>
<dbReference type="SUPFAM" id="SSF46785">
    <property type="entry name" value="Winged helix' DNA-binding domain"/>
    <property type="match status" value="1"/>
</dbReference>
<keyword evidence="3" id="KW-0804">Transcription</keyword>
<reference evidence="5 6" key="1">
    <citation type="submission" date="2019-03" db="EMBL/GenBank/DDBJ databases">
        <title>Genomic Encyclopedia of Type Strains, Phase IV (KMG-IV): sequencing the most valuable type-strain genomes for metagenomic binning, comparative biology and taxonomic classification.</title>
        <authorList>
            <person name="Goeker M."/>
        </authorList>
    </citation>
    <scope>NUCLEOTIDE SEQUENCE [LARGE SCALE GENOMIC DNA]</scope>
    <source>
        <strain evidence="5 6">DSM 25964</strain>
    </source>
</reference>
<dbReference type="Gene3D" id="1.10.10.10">
    <property type="entry name" value="Winged helix-like DNA-binding domain superfamily/Winged helix DNA-binding domain"/>
    <property type="match status" value="1"/>
</dbReference>
<evidence type="ECO:0000313" key="5">
    <source>
        <dbReference type="EMBL" id="TDY62947.1"/>
    </source>
</evidence>
<evidence type="ECO:0000256" key="2">
    <source>
        <dbReference type="ARBA" id="ARBA00023125"/>
    </source>
</evidence>
<dbReference type="SMART" id="SM00345">
    <property type="entry name" value="HTH_GNTR"/>
    <property type="match status" value="1"/>
</dbReference>
<dbReference type="PRINTS" id="PR00035">
    <property type="entry name" value="HTHGNTR"/>
</dbReference>
<feature type="domain" description="HTH gntR-type" evidence="4">
    <location>
        <begin position="2"/>
        <end position="72"/>
    </location>
</feature>
<dbReference type="RefSeq" id="WP_133956611.1">
    <property type="nucleotide sequence ID" value="NZ_SORI01000003.1"/>
</dbReference>
<dbReference type="AlphaFoldDB" id="A0A4R8MEW2"/>
<keyword evidence="1" id="KW-0805">Transcription regulation</keyword>
<dbReference type="PROSITE" id="PS50949">
    <property type="entry name" value="HTH_GNTR"/>
    <property type="match status" value="1"/>
</dbReference>
<evidence type="ECO:0000256" key="3">
    <source>
        <dbReference type="ARBA" id="ARBA00023163"/>
    </source>
</evidence>
<evidence type="ECO:0000259" key="4">
    <source>
        <dbReference type="PROSITE" id="PS50949"/>
    </source>
</evidence>
<gene>
    <name evidence="5" type="ORF">C8D99_103167</name>
</gene>
<comment type="caution">
    <text evidence="5">The sequence shown here is derived from an EMBL/GenBank/DDBJ whole genome shotgun (WGS) entry which is preliminary data.</text>
</comment>
<dbReference type="GO" id="GO:0003677">
    <property type="term" value="F:DNA binding"/>
    <property type="evidence" value="ECO:0007669"/>
    <property type="project" value="UniProtKB-KW"/>
</dbReference>
<dbReference type="InterPro" id="IPR000524">
    <property type="entry name" value="Tscrpt_reg_HTH_GntR"/>
</dbReference>
<dbReference type="EMBL" id="SORI01000003">
    <property type="protein sequence ID" value="TDY62947.1"/>
    <property type="molecule type" value="Genomic_DNA"/>
</dbReference>